<feature type="transmembrane region" description="Helical" evidence="9">
    <location>
        <begin position="129"/>
        <end position="145"/>
    </location>
</feature>
<evidence type="ECO:0000256" key="3">
    <source>
        <dbReference type="ARBA" id="ARBA00022475"/>
    </source>
</evidence>
<dbReference type="GO" id="GO:0005886">
    <property type="term" value="C:plasma membrane"/>
    <property type="evidence" value="ECO:0007669"/>
    <property type="project" value="UniProtKB-SubCell"/>
</dbReference>
<keyword evidence="3 9" id="KW-1003">Cell membrane</keyword>
<evidence type="ECO:0000256" key="9">
    <source>
        <dbReference type="HAMAP-Rule" id="MF_01148"/>
    </source>
</evidence>
<keyword evidence="6 9" id="KW-1133">Transmembrane helix</keyword>
<keyword evidence="4 9" id="KW-0808">Transferase</keyword>
<feature type="transmembrane region" description="Helical" evidence="9">
    <location>
        <begin position="85"/>
        <end position="108"/>
    </location>
</feature>
<sequence>MSMTEKRSSRVIGITTLASAVLLYLTGPGINLWPLAFVALVPLIQLARDERLSARSGVKWKRIVYSVFVGYYLASLQGLRHAHPLMFVPLTAMAAYLAIYPLLFVVLLRRHDHPLTAAALWVGGEWVRNYFATGISVLMLGHTLVDMPGGWLIQIADLQGTYAVSFLIVIVNYAIADAVSAYQGTPARWIRSTSMAAVFLITSGLYGNHRLSYPVTPSDTRILLVGRDEQTEYQQDLGREQEIFNRYASQTIDAIANSDVPIDAVVWPESMFSGGQPWIIADAELTVPEEAGGEKFRFTESQFREIIADTQRQFVRRSINLQAAMTPLNEGDAFPPPSIIGGCGVVRYGRTAKQYSGVLHVDPSGQVEGVYAKNHLVMFGEYIPLIRSIPILRDHVPPGLGLDAGDGPNVFNVGGLKLLPNLCIETAVERIAVNHLHERPEANAIVTLTNDAWFDHTAVVSHHLRCAQMVAIGTRRPVLSAANGGPTAWIDSFGKIVEKVPLDEAGQIMTTPGLDDRRTLYVRVGSWPTAIAGGWFIAMLAMMIRRDPTRDQP</sequence>
<protein>
    <recommendedName>
        <fullName evidence="9">Apolipoprotein N-acyltransferase</fullName>
        <shortName evidence="9">ALP N-acyltransferase</shortName>
        <ecNumber evidence="9">2.3.1.269</ecNumber>
    </recommendedName>
</protein>
<dbReference type="PROSITE" id="PS50263">
    <property type="entry name" value="CN_HYDROLASE"/>
    <property type="match status" value="1"/>
</dbReference>
<dbReference type="Pfam" id="PF20154">
    <property type="entry name" value="LNT_N"/>
    <property type="match status" value="1"/>
</dbReference>
<dbReference type="UniPathway" id="UPA00666"/>
<proteinExistence type="inferred from homology"/>
<dbReference type="Proteomes" id="UP000316213">
    <property type="component" value="Unassembled WGS sequence"/>
</dbReference>
<dbReference type="EC" id="2.3.1.269" evidence="9"/>
<accession>A0A5C5ZQB5</accession>
<comment type="caution">
    <text evidence="9">Lacks conserved residue(s) required for the propagation of feature annotation.</text>
</comment>
<evidence type="ECO:0000256" key="4">
    <source>
        <dbReference type="ARBA" id="ARBA00022679"/>
    </source>
</evidence>
<dbReference type="Gene3D" id="3.60.110.10">
    <property type="entry name" value="Carbon-nitrogen hydrolase"/>
    <property type="match status" value="1"/>
</dbReference>
<comment type="similarity">
    <text evidence="2 9">Belongs to the CN hydrolase family. Apolipoprotein N-acyltransferase subfamily.</text>
</comment>
<dbReference type="InterPro" id="IPR045378">
    <property type="entry name" value="LNT_N"/>
</dbReference>
<dbReference type="Pfam" id="PF00795">
    <property type="entry name" value="CN_hydrolase"/>
    <property type="match status" value="1"/>
</dbReference>
<comment type="pathway">
    <text evidence="9">Protein modification; lipoprotein biosynthesis (N-acyl transfer).</text>
</comment>
<dbReference type="InterPro" id="IPR003010">
    <property type="entry name" value="C-N_Hydrolase"/>
</dbReference>
<keyword evidence="12" id="KW-1185">Reference proteome</keyword>
<comment type="caution">
    <text evidence="11">The sequence shown here is derived from an EMBL/GenBank/DDBJ whole genome shotgun (WGS) entry which is preliminary data.</text>
</comment>
<evidence type="ECO:0000256" key="1">
    <source>
        <dbReference type="ARBA" id="ARBA00004651"/>
    </source>
</evidence>
<dbReference type="GO" id="GO:0016410">
    <property type="term" value="F:N-acyltransferase activity"/>
    <property type="evidence" value="ECO:0007669"/>
    <property type="project" value="UniProtKB-UniRule"/>
</dbReference>
<evidence type="ECO:0000256" key="7">
    <source>
        <dbReference type="ARBA" id="ARBA00023136"/>
    </source>
</evidence>
<dbReference type="AlphaFoldDB" id="A0A5C5ZQB5"/>
<evidence type="ECO:0000256" key="2">
    <source>
        <dbReference type="ARBA" id="ARBA00010065"/>
    </source>
</evidence>
<gene>
    <name evidence="9 11" type="primary">lnt</name>
    <name evidence="11" type="ORF">Pla100_55590</name>
</gene>
<comment type="subcellular location">
    <subcellularLocation>
        <location evidence="1 9">Cell membrane</location>
        <topology evidence="1 9">Multi-pass membrane protein</topology>
    </subcellularLocation>
</comment>
<dbReference type="InterPro" id="IPR004563">
    <property type="entry name" value="Apolipo_AcylTrfase"/>
</dbReference>
<dbReference type="OrthoDB" id="9804277at2"/>
<dbReference type="PANTHER" id="PTHR38686">
    <property type="entry name" value="APOLIPOPROTEIN N-ACYLTRANSFERASE"/>
    <property type="match status" value="1"/>
</dbReference>
<dbReference type="HAMAP" id="MF_01148">
    <property type="entry name" value="Lnt"/>
    <property type="match status" value="1"/>
</dbReference>
<comment type="function">
    <text evidence="9">Catalyzes the phospholipid dependent N-acylation of the N-terminal cysteine of apolipoprotein, the last step in lipoprotein maturation.</text>
</comment>
<name>A0A5C5ZQB5_9BACT</name>
<keyword evidence="5 9" id="KW-0812">Transmembrane</keyword>
<evidence type="ECO:0000256" key="6">
    <source>
        <dbReference type="ARBA" id="ARBA00022989"/>
    </source>
</evidence>
<organism evidence="11 12">
    <name type="scientific">Neorhodopirellula pilleata</name>
    <dbReference type="NCBI Taxonomy" id="2714738"/>
    <lineage>
        <taxon>Bacteria</taxon>
        <taxon>Pseudomonadati</taxon>
        <taxon>Planctomycetota</taxon>
        <taxon>Planctomycetia</taxon>
        <taxon>Pirellulales</taxon>
        <taxon>Pirellulaceae</taxon>
        <taxon>Neorhodopirellula</taxon>
    </lineage>
</organism>
<keyword evidence="11" id="KW-0449">Lipoprotein</keyword>
<feature type="transmembrane region" description="Helical" evidence="9">
    <location>
        <begin position="524"/>
        <end position="544"/>
    </location>
</feature>
<keyword evidence="8 9" id="KW-0012">Acyltransferase</keyword>
<dbReference type="PANTHER" id="PTHR38686:SF1">
    <property type="entry name" value="APOLIPOPROTEIN N-ACYLTRANSFERASE"/>
    <property type="match status" value="1"/>
</dbReference>
<keyword evidence="7 9" id="KW-0472">Membrane</keyword>
<evidence type="ECO:0000313" key="12">
    <source>
        <dbReference type="Proteomes" id="UP000316213"/>
    </source>
</evidence>
<comment type="catalytic activity">
    <reaction evidence="9">
        <text>N-terminal S-1,2-diacyl-sn-glyceryl-L-cysteinyl-[lipoprotein] + a glycerophospholipid = N-acyl-S-1,2-diacyl-sn-glyceryl-L-cysteinyl-[lipoprotein] + a 2-acyl-sn-glycero-3-phospholipid + H(+)</text>
        <dbReference type="Rhea" id="RHEA:48228"/>
        <dbReference type="Rhea" id="RHEA-COMP:14681"/>
        <dbReference type="Rhea" id="RHEA-COMP:14684"/>
        <dbReference type="ChEBI" id="CHEBI:15378"/>
        <dbReference type="ChEBI" id="CHEBI:136912"/>
        <dbReference type="ChEBI" id="CHEBI:140656"/>
        <dbReference type="ChEBI" id="CHEBI:140657"/>
        <dbReference type="ChEBI" id="CHEBI:140660"/>
        <dbReference type="EC" id="2.3.1.269"/>
    </reaction>
</comment>
<dbReference type="EMBL" id="SJPM01000018">
    <property type="protein sequence ID" value="TWT89396.1"/>
    <property type="molecule type" value="Genomic_DNA"/>
</dbReference>
<evidence type="ECO:0000256" key="5">
    <source>
        <dbReference type="ARBA" id="ARBA00022692"/>
    </source>
</evidence>
<dbReference type="GO" id="GO:0042158">
    <property type="term" value="P:lipoprotein biosynthetic process"/>
    <property type="evidence" value="ECO:0007669"/>
    <property type="project" value="UniProtKB-UniRule"/>
</dbReference>
<dbReference type="NCBIfam" id="TIGR00546">
    <property type="entry name" value="lnt"/>
    <property type="match status" value="1"/>
</dbReference>
<evidence type="ECO:0000313" key="11">
    <source>
        <dbReference type="EMBL" id="TWT89396.1"/>
    </source>
</evidence>
<dbReference type="SUPFAM" id="SSF56317">
    <property type="entry name" value="Carbon-nitrogen hydrolase"/>
    <property type="match status" value="1"/>
</dbReference>
<dbReference type="InterPro" id="IPR036526">
    <property type="entry name" value="C-N_Hydrolase_sf"/>
</dbReference>
<evidence type="ECO:0000256" key="8">
    <source>
        <dbReference type="ARBA" id="ARBA00023315"/>
    </source>
</evidence>
<feature type="transmembrane region" description="Helical" evidence="9">
    <location>
        <begin position="31"/>
        <end position="48"/>
    </location>
</feature>
<reference evidence="11 12" key="1">
    <citation type="submission" date="2019-02" db="EMBL/GenBank/DDBJ databases">
        <title>Deep-cultivation of Planctomycetes and their phenomic and genomic characterization uncovers novel biology.</title>
        <authorList>
            <person name="Wiegand S."/>
            <person name="Jogler M."/>
            <person name="Boedeker C."/>
            <person name="Pinto D."/>
            <person name="Vollmers J."/>
            <person name="Rivas-Marin E."/>
            <person name="Kohn T."/>
            <person name="Peeters S.H."/>
            <person name="Heuer A."/>
            <person name="Rast P."/>
            <person name="Oberbeckmann S."/>
            <person name="Bunk B."/>
            <person name="Jeske O."/>
            <person name="Meyerdierks A."/>
            <person name="Storesund J.E."/>
            <person name="Kallscheuer N."/>
            <person name="Luecker S."/>
            <person name="Lage O.M."/>
            <person name="Pohl T."/>
            <person name="Merkel B.J."/>
            <person name="Hornburger P."/>
            <person name="Mueller R.-W."/>
            <person name="Bruemmer F."/>
            <person name="Labrenz M."/>
            <person name="Spormann A.M."/>
            <person name="Op Den Camp H."/>
            <person name="Overmann J."/>
            <person name="Amann R."/>
            <person name="Jetten M.S.M."/>
            <person name="Mascher T."/>
            <person name="Medema M.H."/>
            <person name="Devos D.P."/>
            <person name="Kaster A.-K."/>
            <person name="Ovreas L."/>
            <person name="Rohde M."/>
            <person name="Galperin M.Y."/>
            <person name="Jogler C."/>
        </authorList>
    </citation>
    <scope>NUCLEOTIDE SEQUENCE [LARGE SCALE GENOMIC DNA]</scope>
    <source>
        <strain evidence="11 12">Pla100</strain>
    </source>
</reference>
<feature type="transmembrane region" description="Helical" evidence="9">
    <location>
        <begin position="151"/>
        <end position="176"/>
    </location>
</feature>
<feature type="domain" description="CN hydrolase" evidence="10">
    <location>
        <begin position="224"/>
        <end position="522"/>
    </location>
</feature>
<evidence type="ECO:0000259" key="10">
    <source>
        <dbReference type="PROSITE" id="PS50263"/>
    </source>
</evidence>